<protein>
    <submittedName>
        <fullName evidence="1">Uncharacterized protein</fullName>
    </submittedName>
</protein>
<dbReference type="Proteomes" id="UP001320420">
    <property type="component" value="Unassembled WGS sequence"/>
</dbReference>
<reference evidence="1 2" key="1">
    <citation type="submission" date="2024-02" db="EMBL/GenBank/DDBJ databases">
        <title>De novo assembly and annotation of 12 fungi associated with fruit tree decline syndrome in Ontario, Canada.</title>
        <authorList>
            <person name="Sulman M."/>
            <person name="Ellouze W."/>
            <person name="Ilyukhin E."/>
        </authorList>
    </citation>
    <scope>NUCLEOTIDE SEQUENCE [LARGE SCALE GENOMIC DNA]</scope>
    <source>
        <strain evidence="1 2">M11/M66-122</strain>
    </source>
</reference>
<name>A0AAN9UXE3_9PEZI</name>
<gene>
    <name evidence="1" type="ORF">SLS62_002867</name>
</gene>
<dbReference type="AlphaFoldDB" id="A0AAN9UXE3"/>
<keyword evidence="2" id="KW-1185">Reference proteome</keyword>
<evidence type="ECO:0000313" key="2">
    <source>
        <dbReference type="Proteomes" id="UP001320420"/>
    </source>
</evidence>
<sequence>MEGADPVLRDLRAAYVSAAVAFPLDGNLSEPAFVSAFRVFSLLSREKTMPCGLVLLGWTSLGSETVGRQIWEGSATASPPASPPELDQFRTMSDPGDASLSAIFNVSEGGGGAILTIEGSPVLIDKARTTLPASSAHIRQSGGKPSRAPMVAMTGPEAEVIACATIRSYSAYVAALFDNFD</sequence>
<accession>A0AAN9UXE3</accession>
<organism evidence="1 2">
    <name type="scientific">Diatrype stigma</name>
    <dbReference type="NCBI Taxonomy" id="117547"/>
    <lineage>
        <taxon>Eukaryota</taxon>
        <taxon>Fungi</taxon>
        <taxon>Dikarya</taxon>
        <taxon>Ascomycota</taxon>
        <taxon>Pezizomycotina</taxon>
        <taxon>Sordariomycetes</taxon>
        <taxon>Xylariomycetidae</taxon>
        <taxon>Xylariales</taxon>
        <taxon>Diatrypaceae</taxon>
        <taxon>Diatrype</taxon>
    </lineage>
</organism>
<proteinExistence type="predicted"/>
<evidence type="ECO:0000313" key="1">
    <source>
        <dbReference type="EMBL" id="KAK7755052.1"/>
    </source>
</evidence>
<dbReference type="EMBL" id="JAKJXP020000015">
    <property type="protein sequence ID" value="KAK7755052.1"/>
    <property type="molecule type" value="Genomic_DNA"/>
</dbReference>
<comment type="caution">
    <text evidence="1">The sequence shown here is derived from an EMBL/GenBank/DDBJ whole genome shotgun (WGS) entry which is preliminary data.</text>
</comment>